<sequence>MSKSSNSHPIVINSIPTSSRIRILHENTPAIDREGPIPSSLSLLSARRPSWAPNPYDHNHNQDVVASFRDVPTFGSVMQQSRQPASASPDDGGNFRRSLQIDMKDLVGDAVGNMSISPASRDVVLAARRGLFIIDLEAPLEVPRFLPQGGTWDVADVQWNPHRVRAEYIVSTSSEKLLIWNLMLVGKTSIEHILHSHYRAITDINWHNCEPDTVCSTGIDSWLWSWDLREPRKPVLGLSAFNAGGTQVKWSRRDPHVLASSHMNEVLIWDRRKGSLPIARIEAHNAKIYGIDWAHDRANEIVTCSLDKTIKIWNTQASPSDKGAYEPITTIGTRYPVWRARDLPFGHGLLSLPQRGETALEMWANGDSRTPVEVFEGHTDVVKEFVWRKGGFEGGEYQLITWSKDRTLRFWPVDSETMEKTGHNSAAMNRGISRFFVDITRNQQSFRHPPEGSDAVPALSAPIGSRGILAEVRAPLPPRRYNPVLQPHHGSAARAKSHERGILLNDSTINPPPSLPIPVTTRQGGTMSRGNIGGKSARMDAFTWLANVKVGGRRSSSSGPGSGTNSGDVSRLSSRSRPPSGRDRSEAPGQRRRSESRTRGEGEGTQSLQDEITSVLTKLSTSKIRLEKHDLTKRRTCTLGLHGPWGESSSVFIRVSFTFPKSYPYGLHPDGTPEIKIEHNPLISMQNHVFMLRRLRGIRERRRPCLEACLRFLLFGDEDEDVGVPVSLDSDSSSEDEEPLSRKSRDFTMLLLRNNKNLAEPRTSQGVFGPNGELICFFRAPPRIVRNVTRDISASSATASQSAAAPRFFQSPALLSDAVRRLGLAATDRKAEAVDTRHVEEGDNTLRIMTNLLTFSHHKGRRGSVADSVDSMPPNYALLPTRRSTVFITRPVDVASIKRKVAAEYVFESQSLEKMCEANASIARNNGQFNHERVFKTLQTLFPSSSTTNAVKYNFVIKRIVAEIYREFCATKDVQMLAMIAIVLLKGSFTPPEKDNHTPEAKEPPSAGSKTGGDYFSLARRKDSRAGALSPGWPRLPSASPTTPAYAAGASLSSSNSSRGSWSSLFNTGSVRQFMSGVQESISTPSDGPGAIVLPMPTPVIERIPGPDSPRRKGFGREGSAASAVSKSWSDTPVIALPKHPGSGGVSSVAPSRRPTFSQVISPKQAVIQEKKKAIVFVESDEKADKVAPRSEFGNPQFLNQLACHVLAYSEMLFRWQLLKKRLELLNTIKLSAFLNTQPVTTQEVEFNVSHKCARCRRDLEHHAEFCAYCDLRSLNPRCSVCRLPVKGLSYSCPQCLHITHLPCWRTVKLNLCATGCGCRCSGHAPEYLKPAQTGSSFAISAVPLKIETAAEA</sequence>
<evidence type="ECO:0000313" key="1">
    <source>
        <dbReference type="EMBL" id="KAH7909417.1"/>
    </source>
</evidence>
<proteinExistence type="predicted"/>
<name>A0ACB8A863_9AGAM</name>
<comment type="caution">
    <text evidence="1">The sequence shown here is derived from an EMBL/GenBank/DDBJ whole genome shotgun (WGS) entry which is preliminary data.</text>
</comment>
<dbReference type="EMBL" id="MU267761">
    <property type="protein sequence ID" value="KAH7909417.1"/>
    <property type="molecule type" value="Genomic_DNA"/>
</dbReference>
<reference evidence="1" key="1">
    <citation type="journal article" date="2021" name="New Phytol.">
        <title>Evolutionary innovations through gain and loss of genes in the ectomycorrhizal Boletales.</title>
        <authorList>
            <person name="Wu G."/>
            <person name="Miyauchi S."/>
            <person name="Morin E."/>
            <person name="Kuo A."/>
            <person name="Drula E."/>
            <person name="Varga T."/>
            <person name="Kohler A."/>
            <person name="Feng B."/>
            <person name="Cao Y."/>
            <person name="Lipzen A."/>
            <person name="Daum C."/>
            <person name="Hundley H."/>
            <person name="Pangilinan J."/>
            <person name="Johnson J."/>
            <person name="Barry K."/>
            <person name="LaButti K."/>
            <person name="Ng V."/>
            <person name="Ahrendt S."/>
            <person name="Min B."/>
            <person name="Choi I.G."/>
            <person name="Park H."/>
            <person name="Plett J.M."/>
            <person name="Magnuson J."/>
            <person name="Spatafora J.W."/>
            <person name="Nagy L.G."/>
            <person name="Henrissat B."/>
            <person name="Grigoriev I.V."/>
            <person name="Yang Z.L."/>
            <person name="Xu J."/>
            <person name="Martin F.M."/>
        </authorList>
    </citation>
    <scope>NUCLEOTIDE SEQUENCE</scope>
    <source>
        <strain evidence="1">ATCC 28755</strain>
    </source>
</reference>
<evidence type="ECO:0000313" key="2">
    <source>
        <dbReference type="Proteomes" id="UP000790377"/>
    </source>
</evidence>
<dbReference type="Proteomes" id="UP000790377">
    <property type="component" value="Unassembled WGS sequence"/>
</dbReference>
<accession>A0ACB8A863</accession>
<gene>
    <name evidence="1" type="ORF">BJ138DRAFT_232760</name>
</gene>
<organism evidence="1 2">
    <name type="scientific">Hygrophoropsis aurantiaca</name>
    <dbReference type="NCBI Taxonomy" id="72124"/>
    <lineage>
        <taxon>Eukaryota</taxon>
        <taxon>Fungi</taxon>
        <taxon>Dikarya</taxon>
        <taxon>Basidiomycota</taxon>
        <taxon>Agaricomycotina</taxon>
        <taxon>Agaricomycetes</taxon>
        <taxon>Agaricomycetidae</taxon>
        <taxon>Boletales</taxon>
        <taxon>Coniophorineae</taxon>
        <taxon>Hygrophoropsidaceae</taxon>
        <taxon>Hygrophoropsis</taxon>
    </lineage>
</organism>
<protein>
    <submittedName>
        <fullName evidence="1">Uncharacterized protein</fullName>
    </submittedName>
</protein>
<keyword evidence="2" id="KW-1185">Reference proteome</keyword>